<feature type="compositionally biased region" description="Acidic residues" evidence="1">
    <location>
        <begin position="53"/>
        <end position="66"/>
    </location>
</feature>
<organism evidence="4 5">
    <name type="scientific">Pleurotus eryngii</name>
    <name type="common">Boletus of the steppes</name>
    <dbReference type="NCBI Taxonomy" id="5323"/>
    <lineage>
        <taxon>Eukaryota</taxon>
        <taxon>Fungi</taxon>
        <taxon>Dikarya</taxon>
        <taxon>Basidiomycota</taxon>
        <taxon>Agaricomycotina</taxon>
        <taxon>Agaricomycetes</taxon>
        <taxon>Agaricomycetidae</taxon>
        <taxon>Agaricales</taxon>
        <taxon>Pleurotineae</taxon>
        <taxon>Pleurotaceae</taxon>
        <taxon>Pleurotus</taxon>
    </lineage>
</organism>
<gene>
    <name evidence="4" type="ORF">BDN71DRAFT_1564217</name>
</gene>
<feature type="compositionally biased region" description="Low complexity" evidence="1">
    <location>
        <begin position="80"/>
        <end position="103"/>
    </location>
</feature>
<dbReference type="EMBL" id="MU155056">
    <property type="protein sequence ID" value="KAF9486647.1"/>
    <property type="molecule type" value="Genomic_DNA"/>
</dbReference>
<dbReference type="Pfam" id="PF18718">
    <property type="entry name" value="CxC5"/>
    <property type="match status" value="1"/>
</dbReference>
<dbReference type="Pfam" id="PF18721">
    <property type="entry name" value="CxC6"/>
    <property type="match status" value="1"/>
</dbReference>
<dbReference type="InterPro" id="IPR040898">
    <property type="entry name" value="CxC6"/>
</dbReference>
<protein>
    <submittedName>
        <fullName evidence="4">Uncharacterized protein</fullName>
    </submittedName>
</protein>
<feature type="domain" description="CxC6 like cysteine cluster associated with KDZ" evidence="3">
    <location>
        <begin position="437"/>
        <end position="488"/>
    </location>
</feature>
<evidence type="ECO:0000259" key="3">
    <source>
        <dbReference type="Pfam" id="PF18721"/>
    </source>
</evidence>
<evidence type="ECO:0000313" key="4">
    <source>
        <dbReference type="EMBL" id="KAF9486647.1"/>
    </source>
</evidence>
<name>A0A9P5ZFT4_PLEER</name>
<keyword evidence="5" id="KW-1185">Reference proteome</keyword>
<dbReference type="OrthoDB" id="2527272at2759"/>
<accession>A0A9P5ZFT4</accession>
<dbReference type="Proteomes" id="UP000807025">
    <property type="component" value="Unassembled WGS sequence"/>
</dbReference>
<comment type="caution">
    <text evidence="4">The sequence shown here is derived from an EMBL/GenBank/DDBJ whole genome shotgun (WGS) entry which is preliminary data.</text>
</comment>
<sequence>MLLFSITSNTDILNLHGQQKAVDSNNQVVTSWMAAFVRAIKDKLQVDVSNVPDDSENDAGAEDDNPDSGSSEDNMDAPDGDSNPGSDDNMDSSGSGSSGSSDASVSAKTIFDTLFLPGDNHKLCTVKSQTTILGKKLDSLCQFLNLYTHNDKRQLHRKLLPISTSSIQPIILITPLVMGCSSSGCHGHGLTQYLCDCDISKVTLLCGSECFEKVPVLAGRCPKCSTMFWADHESFIDNNRQLTLYLPNAKYLKVRKQVWVDHIVSKAIVNANYSFHASTAAITEFWNYSFVQPSGASFTLTCRQVWKAFVVESIHLAGFSNSTMIFMDNLKISELVTAAYLDMGDGGIICSAVGHSCDECCHAFKDVADVIPNQDDDPAALAGHDENHDVPEYAEPAVAAAVADAEAMDVDNVPANDAPEPAGGVALHTNADVRMVVIDGIVMGPRHCAIAGFQAGLLNAQTGVFCQEHEEEMEDCCRMKGCNKNKVAQC</sequence>
<reference evidence="4" key="1">
    <citation type="submission" date="2020-11" db="EMBL/GenBank/DDBJ databases">
        <authorList>
            <consortium name="DOE Joint Genome Institute"/>
            <person name="Ahrendt S."/>
            <person name="Riley R."/>
            <person name="Andreopoulos W."/>
            <person name="Labutti K."/>
            <person name="Pangilinan J."/>
            <person name="Ruiz-Duenas F.J."/>
            <person name="Barrasa J.M."/>
            <person name="Sanchez-Garcia M."/>
            <person name="Camarero S."/>
            <person name="Miyauchi S."/>
            <person name="Serrano A."/>
            <person name="Linde D."/>
            <person name="Babiker R."/>
            <person name="Drula E."/>
            <person name="Ayuso-Fernandez I."/>
            <person name="Pacheco R."/>
            <person name="Padilla G."/>
            <person name="Ferreira P."/>
            <person name="Barriuso J."/>
            <person name="Kellner H."/>
            <person name="Castanera R."/>
            <person name="Alfaro M."/>
            <person name="Ramirez L."/>
            <person name="Pisabarro A.G."/>
            <person name="Kuo A."/>
            <person name="Tritt A."/>
            <person name="Lipzen A."/>
            <person name="He G."/>
            <person name="Yan M."/>
            <person name="Ng V."/>
            <person name="Cullen D."/>
            <person name="Martin F."/>
            <person name="Rosso M.-N."/>
            <person name="Henrissat B."/>
            <person name="Hibbett D."/>
            <person name="Martinez A.T."/>
            <person name="Grigoriev I.V."/>
        </authorList>
    </citation>
    <scope>NUCLEOTIDE SEQUENCE</scope>
    <source>
        <strain evidence="4">ATCC 90797</strain>
    </source>
</reference>
<dbReference type="AlphaFoldDB" id="A0A9P5ZFT4"/>
<feature type="domain" description="CxC5 like cysteine cluster associated with KDZ" evidence="2">
    <location>
        <begin position="169"/>
        <end position="290"/>
    </location>
</feature>
<evidence type="ECO:0000259" key="2">
    <source>
        <dbReference type="Pfam" id="PF18718"/>
    </source>
</evidence>
<feature type="region of interest" description="Disordered" evidence="1">
    <location>
        <begin position="49"/>
        <end position="103"/>
    </location>
</feature>
<evidence type="ECO:0000313" key="5">
    <source>
        <dbReference type="Proteomes" id="UP000807025"/>
    </source>
</evidence>
<dbReference type="InterPro" id="IPR041539">
    <property type="entry name" value="CxC5"/>
</dbReference>
<proteinExistence type="predicted"/>
<evidence type="ECO:0000256" key="1">
    <source>
        <dbReference type="SAM" id="MobiDB-lite"/>
    </source>
</evidence>